<comment type="subcellular location">
    <subcellularLocation>
        <location evidence="1">Membrane</location>
    </subcellularLocation>
</comment>
<comment type="caution">
    <text evidence="7">The sequence shown here is derived from an EMBL/GenBank/DDBJ whole genome shotgun (WGS) entry which is preliminary data.</text>
</comment>
<evidence type="ECO:0000313" key="8">
    <source>
        <dbReference type="Proteomes" id="UP001567538"/>
    </source>
</evidence>
<reference evidence="7 8" key="1">
    <citation type="submission" date="2024-06" db="EMBL/GenBank/DDBJ databases">
        <title>A chromosome level genome sequence of Diviner's sage (Salvia divinorum).</title>
        <authorList>
            <person name="Ford S.A."/>
            <person name="Ro D.-K."/>
            <person name="Ness R.W."/>
            <person name="Phillips M.A."/>
        </authorList>
    </citation>
    <scope>NUCLEOTIDE SEQUENCE [LARGE SCALE GENOMIC DNA]</scope>
    <source>
        <strain evidence="7">SAF-2024a</strain>
        <tissue evidence="7">Leaf</tissue>
    </source>
</reference>
<evidence type="ECO:0000256" key="4">
    <source>
        <dbReference type="ARBA" id="ARBA00022989"/>
    </source>
</evidence>
<dbReference type="Pfam" id="PF05055">
    <property type="entry name" value="DUF677"/>
    <property type="match status" value="1"/>
</dbReference>
<keyword evidence="5 6" id="KW-0472">Membrane</keyword>
<protein>
    <submittedName>
        <fullName evidence="7">Uncharacterized protein</fullName>
    </submittedName>
</protein>
<dbReference type="GO" id="GO:0016020">
    <property type="term" value="C:membrane"/>
    <property type="evidence" value="ECO:0007669"/>
    <property type="project" value="UniProtKB-SubCell"/>
</dbReference>
<keyword evidence="3 6" id="KW-0812">Transmembrane</keyword>
<feature type="transmembrane region" description="Helical" evidence="6">
    <location>
        <begin position="132"/>
        <end position="153"/>
    </location>
</feature>
<keyword evidence="8" id="KW-1185">Reference proteome</keyword>
<organism evidence="7 8">
    <name type="scientific">Salvia divinorum</name>
    <name type="common">Maria pastora</name>
    <name type="synonym">Diviner's sage</name>
    <dbReference type="NCBI Taxonomy" id="28513"/>
    <lineage>
        <taxon>Eukaryota</taxon>
        <taxon>Viridiplantae</taxon>
        <taxon>Streptophyta</taxon>
        <taxon>Embryophyta</taxon>
        <taxon>Tracheophyta</taxon>
        <taxon>Spermatophyta</taxon>
        <taxon>Magnoliopsida</taxon>
        <taxon>eudicotyledons</taxon>
        <taxon>Gunneridae</taxon>
        <taxon>Pentapetalae</taxon>
        <taxon>asterids</taxon>
        <taxon>lamiids</taxon>
        <taxon>Lamiales</taxon>
        <taxon>Lamiaceae</taxon>
        <taxon>Nepetoideae</taxon>
        <taxon>Mentheae</taxon>
        <taxon>Salviinae</taxon>
        <taxon>Salvia</taxon>
        <taxon>Salvia subgen. Calosphace</taxon>
    </lineage>
</organism>
<sequence>MNSHMRSAAEVSEGNMTSSNSDVMVQEFVLAFDDLERDPGNHRKLMDCVRSYYANSLNAPEFCSALRRRLTTDHKLTHHQPVNDSFAIQNFYSELSGLYTDHSAMEEMLKSMEESFASKLSSVGASRKRHSVFFTAAAMFCAAAAAILAGNAIHNMSSARTWIAAVAAAFSILFAAIGKWRQSVLKKDEVALKKHKQITKYMIMGAQHGMEYTKSIHNVARKLDTVSESLSGTVYDWKKVAAVENSLTELQRKDEEYSDGMKWVKQLVIESIVKPFG</sequence>
<dbReference type="EMBL" id="JBEAFC010000009">
    <property type="protein sequence ID" value="KAL1542214.1"/>
    <property type="molecule type" value="Genomic_DNA"/>
</dbReference>
<dbReference type="AlphaFoldDB" id="A0ABD1GG80"/>
<evidence type="ECO:0000256" key="3">
    <source>
        <dbReference type="ARBA" id="ARBA00022692"/>
    </source>
</evidence>
<keyword evidence="4 6" id="KW-1133">Transmembrane helix</keyword>
<dbReference type="InterPro" id="IPR007749">
    <property type="entry name" value="DUF677"/>
</dbReference>
<comment type="similarity">
    <text evidence="2">Belongs to the UPF0496 family.</text>
</comment>
<evidence type="ECO:0000256" key="2">
    <source>
        <dbReference type="ARBA" id="ARBA00009074"/>
    </source>
</evidence>
<accession>A0ABD1GG80</accession>
<evidence type="ECO:0000256" key="6">
    <source>
        <dbReference type="SAM" id="Phobius"/>
    </source>
</evidence>
<evidence type="ECO:0000256" key="1">
    <source>
        <dbReference type="ARBA" id="ARBA00004370"/>
    </source>
</evidence>
<proteinExistence type="inferred from homology"/>
<feature type="transmembrane region" description="Helical" evidence="6">
    <location>
        <begin position="159"/>
        <end position="177"/>
    </location>
</feature>
<gene>
    <name evidence="7" type="ORF">AAHA92_26340</name>
</gene>
<evidence type="ECO:0000256" key="5">
    <source>
        <dbReference type="ARBA" id="ARBA00023136"/>
    </source>
</evidence>
<name>A0ABD1GG80_SALDI</name>
<dbReference type="Proteomes" id="UP001567538">
    <property type="component" value="Unassembled WGS sequence"/>
</dbReference>
<evidence type="ECO:0000313" key="7">
    <source>
        <dbReference type="EMBL" id="KAL1542214.1"/>
    </source>
</evidence>